<sequence length="136" mass="15273">LQAIVSITRNNKDIIAIFGPDQGKGFTLPGNTSNDQVSVPDYSDLNIKKLNIPQSVGNPVTINPKEKNYLLVGQGKYEILSLPKYQHLVFSEPVYIEKRKNILGGYGYWTKETILYPGESLSFITSAKNNLRKRDD</sequence>
<protein>
    <submittedName>
        <fullName evidence="1">Uncharacterized protein</fullName>
    </submittedName>
</protein>
<evidence type="ECO:0000313" key="2">
    <source>
        <dbReference type="Proteomes" id="UP000245840"/>
    </source>
</evidence>
<organism evidence="1 2">
    <name type="scientific">Salmonella enterica subsp. enterica serovar 4,12:i:-</name>
    <dbReference type="NCBI Taxonomy" id="353569"/>
    <lineage>
        <taxon>Bacteria</taxon>
        <taxon>Pseudomonadati</taxon>
        <taxon>Pseudomonadota</taxon>
        <taxon>Gammaproteobacteria</taxon>
        <taxon>Enterobacterales</taxon>
        <taxon>Enterobacteriaceae</taxon>
        <taxon>Salmonella</taxon>
    </lineage>
</organism>
<comment type="caution">
    <text evidence="1">The sequence shown here is derived from an EMBL/GenBank/DDBJ whole genome shotgun (WGS) entry which is preliminary data.</text>
</comment>
<dbReference type="AlphaFoldDB" id="A0A9X7PTE5"/>
<accession>A0A9X7PTE5</accession>
<dbReference type="Proteomes" id="UP000245840">
    <property type="component" value="Unassembled WGS sequence"/>
</dbReference>
<gene>
    <name evidence="1" type="ORF">C4866_27070</name>
</gene>
<name>A0A9X7PTE5_SALET</name>
<feature type="non-terminal residue" evidence="1">
    <location>
        <position position="1"/>
    </location>
</feature>
<reference evidence="1 2" key="1">
    <citation type="submission" date="2018-04" db="EMBL/GenBank/DDBJ databases">
        <title>Serotype diversity and antimicrobial resistance among Salmonella enterica isolated from patients at an equine referral hospital.</title>
        <authorList>
            <person name="Leon I.M."/>
            <person name="Lawhon S.D."/>
            <person name="Norman K.N."/>
            <person name="Threadgill D.S."/>
            <person name="Ohta N."/>
            <person name="Vinasco J."/>
            <person name="Scott H.M."/>
        </authorList>
    </citation>
    <scope>NUCLEOTIDE SEQUENCE [LARGE SCALE GENOMIC DNA]</scope>
    <source>
        <strain evidence="1 2">241</strain>
    </source>
</reference>
<proteinExistence type="predicted"/>
<evidence type="ECO:0000313" key="1">
    <source>
        <dbReference type="EMBL" id="PVI63972.1"/>
    </source>
</evidence>
<dbReference type="EMBL" id="QDLK01000244">
    <property type="protein sequence ID" value="PVI63972.1"/>
    <property type="molecule type" value="Genomic_DNA"/>
</dbReference>